<evidence type="ECO:0000313" key="7">
    <source>
        <dbReference type="EMBL" id="RAM02486.1"/>
    </source>
</evidence>
<evidence type="ECO:0000256" key="4">
    <source>
        <dbReference type="PROSITE-ProRule" id="PRU00335"/>
    </source>
</evidence>
<evidence type="ECO:0000313" key="6">
    <source>
        <dbReference type="EMBL" id="QBH15409.1"/>
    </source>
</evidence>
<dbReference type="Gene3D" id="1.10.10.60">
    <property type="entry name" value="Homeodomain-like"/>
    <property type="match status" value="1"/>
</dbReference>
<proteinExistence type="predicted"/>
<dbReference type="Pfam" id="PF00440">
    <property type="entry name" value="TetR_N"/>
    <property type="match status" value="1"/>
</dbReference>
<evidence type="ECO:0000256" key="3">
    <source>
        <dbReference type="ARBA" id="ARBA00023163"/>
    </source>
</evidence>
<reference evidence="7 8" key="1">
    <citation type="submission" date="2018-06" db="EMBL/GenBank/DDBJ databases">
        <title>Complete Genome Sequence of Desulfobacter hydrogenophilus (DSM3380).</title>
        <authorList>
            <person name="Marietou A."/>
            <person name="Schreiber L."/>
            <person name="Marshall I."/>
            <person name="Jorgensen B."/>
        </authorList>
    </citation>
    <scope>NUCLEOTIDE SEQUENCE [LARGE SCALE GENOMIC DNA]</scope>
    <source>
        <strain evidence="7 8">DSM 3380</strain>
    </source>
</reference>
<protein>
    <submittedName>
        <fullName evidence="6">TetR/AcrR family transcriptional regulator</fullName>
    </submittedName>
</protein>
<dbReference type="PRINTS" id="PR00455">
    <property type="entry name" value="HTHTETR"/>
</dbReference>
<dbReference type="SUPFAM" id="SSF48498">
    <property type="entry name" value="Tetracyclin repressor-like, C-terminal domain"/>
    <property type="match status" value="1"/>
</dbReference>
<keyword evidence="1" id="KW-0805">Transcription regulation</keyword>
<evidence type="ECO:0000313" key="8">
    <source>
        <dbReference type="Proteomes" id="UP000248798"/>
    </source>
</evidence>
<evidence type="ECO:0000256" key="1">
    <source>
        <dbReference type="ARBA" id="ARBA00023015"/>
    </source>
</evidence>
<dbReference type="Gene3D" id="1.10.357.10">
    <property type="entry name" value="Tetracycline Repressor, domain 2"/>
    <property type="match status" value="1"/>
</dbReference>
<dbReference type="PANTHER" id="PTHR47506">
    <property type="entry name" value="TRANSCRIPTIONAL REGULATORY PROTEIN"/>
    <property type="match status" value="1"/>
</dbReference>
<dbReference type="Proteomes" id="UP000293902">
    <property type="component" value="Chromosome"/>
</dbReference>
<evidence type="ECO:0000313" key="9">
    <source>
        <dbReference type="Proteomes" id="UP000293902"/>
    </source>
</evidence>
<dbReference type="EMBL" id="CP036313">
    <property type="protein sequence ID" value="QBH15409.1"/>
    <property type="molecule type" value="Genomic_DNA"/>
</dbReference>
<evidence type="ECO:0000256" key="2">
    <source>
        <dbReference type="ARBA" id="ARBA00023125"/>
    </source>
</evidence>
<dbReference type="Pfam" id="PF16925">
    <property type="entry name" value="TetR_C_13"/>
    <property type="match status" value="1"/>
</dbReference>
<dbReference type="InterPro" id="IPR011075">
    <property type="entry name" value="TetR_C"/>
</dbReference>
<keyword evidence="9" id="KW-1185">Reference proteome</keyword>
<dbReference type="SUPFAM" id="SSF46689">
    <property type="entry name" value="Homeodomain-like"/>
    <property type="match status" value="1"/>
</dbReference>
<dbReference type="PANTHER" id="PTHR47506:SF3">
    <property type="entry name" value="HTH-TYPE TRANSCRIPTIONAL REGULATOR LMRA"/>
    <property type="match status" value="1"/>
</dbReference>
<organism evidence="7 8">
    <name type="scientific">Desulfobacter hydrogenophilus</name>
    <dbReference type="NCBI Taxonomy" id="2291"/>
    <lineage>
        <taxon>Bacteria</taxon>
        <taxon>Pseudomonadati</taxon>
        <taxon>Thermodesulfobacteriota</taxon>
        <taxon>Desulfobacteria</taxon>
        <taxon>Desulfobacterales</taxon>
        <taxon>Desulfobacteraceae</taxon>
        <taxon>Desulfobacter</taxon>
    </lineage>
</organism>
<dbReference type="InterPro" id="IPR009057">
    <property type="entry name" value="Homeodomain-like_sf"/>
</dbReference>
<dbReference type="OrthoDB" id="9798857at2"/>
<dbReference type="EMBL" id="QLNI01000014">
    <property type="protein sequence ID" value="RAM02486.1"/>
    <property type="molecule type" value="Genomic_DNA"/>
</dbReference>
<accession>A0A328FEC1</accession>
<dbReference type="InterPro" id="IPR036271">
    <property type="entry name" value="Tet_transcr_reg_TetR-rel_C_sf"/>
</dbReference>
<dbReference type="Proteomes" id="UP000248798">
    <property type="component" value="Unassembled WGS sequence"/>
</dbReference>
<keyword evidence="3" id="KW-0804">Transcription</keyword>
<gene>
    <name evidence="7" type="ORF">DO021_08440</name>
    <name evidence="6" type="ORF">EYB58_22395</name>
</gene>
<keyword evidence="2 4" id="KW-0238">DNA-binding</keyword>
<feature type="domain" description="HTH tetR-type" evidence="5">
    <location>
        <begin position="1"/>
        <end position="61"/>
    </location>
</feature>
<dbReference type="PROSITE" id="PS50977">
    <property type="entry name" value="HTH_TETR_2"/>
    <property type="match status" value="1"/>
</dbReference>
<dbReference type="RefSeq" id="WP_111955633.1">
    <property type="nucleotide sequence ID" value="NZ_CP036313.1"/>
</dbReference>
<dbReference type="GO" id="GO:0003677">
    <property type="term" value="F:DNA binding"/>
    <property type="evidence" value="ECO:0007669"/>
    <property type="project" value="UniProtKB-UniRule"/>
</dbReference>
<evidence type="ECO:0000259" key="5">
    <source>
        <dbReference type="PROSITE" id="PS50977"/>
    </source>
</evidence>
<reference evidence="6 9" key="2">
    <citation type="submission" date="2019-02" db="EMBL/GenBank/DDBJ databases">
        <title>Complete genome sequence of Desulfobacter hydrogenophilus AcRS1.</title>
        <authorList>
            <person name="Marietou A."/>
            <person name="Lund M.B."/>
            <person name="Marshall I.P.G."/>
            <person name="Schreiber L."/>
            <person name="Jorgensen B."/>
        </authorList>
    </citation>
    <scope>NUCLEOTIDE SEQUENCE [LARGE SCALE GENOMIC DNA]</scope>
    <source>
        <strain evidence="6 9">AcRS1</strain>
    </source>
</reference>
<sequence length="195" mass="21940">MKLKEKIIFEALRQFSTKGFMATSTADIIDAVGTSKGGLYNHFKNKEQLFLEVLRQARKIWRERNLAGVETIERPVDKIKHILVNYKDHYLADSTNFPGGCIFINLTVELSDQCPHLAAEVSDGFARFKFMLRRFFEQERLAGMLKDSVDIDGVVEVVFSGLLGACVMYTADKSKSNLNQAMGALTAYIDDVCIS</sequence>
<dbReference type="AlphaFoldDB" id="A0A328FEC1"/>
<feature type="DNA-binding region" description="H-T-H motif" evidence="4">
    <location>
        <begin position="24"/>
        <end position="43"/>
    </location>
</feature>
<name>A0A328FEC1_9BACT</name>
<dbReference type="InterPro" id="IPR001647">
    <property type="entry name" value="HTH_TetR"/>
</dbReference>